<dbReference type="Gramene" id="ORUFI08G10060.1">
    <property type="protein sequence ID" value="ORUFI08G10060.1"/>
    <property type="gene ID" value="ORUFI08G10060"/>
</dbReference>
<dbReference type="STRING" id="4529.A0A0E0QGQ7"/>
<dbReference type="Proteomes" id="UP000008022">
    <property type="component" value="Unassembled WGS sequence"/>
</dbReference>
<dbReference type="AlphaFoldDB" id="A0A0E0QGQ7"/>
<keyword evidence="3" id="KW-1185">Reference proteome</keyword>
<proteinExistence type="predicted"/>
<organism evidence="2 3">
    <name type="scientific">Oryza rufipogon</name>
    <name type="common">Brownbeard rice</name>
    <name type="synonym">Asian wild rice</name>
    <dbReference type="NCBI Taxonomy" id="4529"/>
    <lineage>
        <taxon>Eukaryota</taxon>
        <taxon>Viridiplantae</taxon>
        <taxon>Streptophyta</taxon>
        <taxon>Embryophyta</taxon>
        <taxon>Tracheophyta</taxon>
        <taxon>Spermatophyta</taxon>
        <taxon>Magnoliopsida</taxon>
        <taxon>Liliopsida</taxon>
        <taxon>Poales</taxon>
        <taxon>Poaceae</taxon>
        <taxon>BOP clade</taxon>
        <taxon>Oryzoideae</taxon>
        <taxon>Oryzeae</taxon>
        <taxon>Oryzinae</taxon>
        <taxon>Oryza</taxon>
    </lineage>
</organism>
<dbReference type="OMA" id="QEIHAKH"/>
<reference evidence="2" key="2">
    <citation type="submission" date="2015-06" db="UniProtKB">
        <authorList>
            <consortium name="EnsemblPlants"/>
        </authorList>
    </citation>
    <scope>IDENTIFICATION</scope>
</reference>
<feature type="coiled-coil region" evidence="1">
    <location>
        <begin position="55"/>
        <end position="82"/>
    </location>
</feature>
<reference evidence="3" key="1">
    <citation type="submission" date="2013-06" db="EMBL/GenBank/DDBJ databases">
        <authorList>
            <person name="Zhao Q."/>
        </authorList>
    </citation>
    <scope>NUCLEOTIDE SEQUENCE</scope>
    <source>
        <strain evidence="3">cv. W1943</strain>
    </source>
</reference>
<dbReference type="HOGENOM" id="CLU_615932_0_0_1"/>
<dbReference type="EnsemblPlants" id="ORUFI08G10060.1">
    <property type="protein sequence ID" value="ORUFI08G10060.1"/>
    <property type="gene ID" value="ORUFI08G10060"/>
</dbReference>
<evidence type="ECO:0000256" key="1">
    <source>
        <dbReference type="SAM" id="Coils"/>
    </source>
</evidence>
<evidence type="ECO:0000313" key="2">
    <source>
        <dbReference type="EnsemblPlants" id="ORUFI08G10060.1"/>
    </source>
</evidence>
<evidence type="ECO:0000313" key="3">
    <source>
        <dbReference type="Proteomes" id="UP000008022"/>
    </source>
</evidence>
<keyword evidence="1" id="KW-0175">Coiled coil</keyword>
<name>A0A0E0QGQ7_ORYRU</name>
<sequence>MEKGDETLAAKKTCLICGAAGAGDDVTAATADGHPAKPYAAVNPTNSDTANADQIEGLRTTIRDLEEKLAAANAMIEDLKRSSSADAMLREELVDLREIFQAEREEQLERNSGLLAGGKVWPERMVWPRLQSEVDAVKESTQGLLNNHSPWTMIITCLNFLLPMPQEIHAKHQQKDMANERPLILLDFMFLKAILSTLNVSPCNPLTLTGTTLSRRPLLVAALHLHRFKFRFSSRNRLAKANTVISFNNNSVAPVADALISFNNFAGSTARQALAAMRHHLSGAGCSPAEAVLWALLNQGPPPPSMRNHINLLPTALPPQVGMAMDKGKAPLIELPYGIPMDEFLGDGSERNTVATTRNNATPLMVHDQVVADAAMDAEEDIMFSLEFLLGLDYDMLLPMEDTSATDAAVSDDLAWTLDVTFDLDDILVENTNDFVFLDNLAGSE</sequence>
<protein>
    <submittedName>
        <fullName evidence="2">Uncharacterized protein</fullName>
    </submittedName>
</protein>
<accession>A0A0E0QGQ7</accession>